<evidence type="ECO:0000313" key="1">
    <source>
        <dbReference type="EMBL" id="JAH09086.1"/>
    </source>
</evidence>
<dbReference type="AlphaFoldDB" id="A0A0E9PWT3"/>
<organism evidence="1">
    <name type="scientific">Anguilla anguilla</name>
    <name type="common">European freshwater eel</name>
    <name type="synonym">Muraena anguilla</name>
    <dbReference type="NCBI Taxonomy" id="7936"/>
    <lineage>
        <taxon>Eukaryota</taxon>
        <taxon>Metazoa</taxon>
        <taxon>Chordata</taxon>
        <taxon>Craniata</taxon>
        <taxon>Vertebrata</taxon>
        <taxon>Euteleostomi</taxon>
        <taxon>Actinopterygii</taxon>
        <taxon>Neopterygii</taxon>
        <taxon>Teleostei</taxon>
        <taxon>Anguilliformes</taxon>
        <taxon>Anguillidae</taxon>
        <taxon>Anguilla</taxon>
    </lineage>
</organism>
<name>A0A0E9PWT3_ANGAN</name>
<proteinExistence type="predicted"/>
<reference evidence="1" key="2">
    <citation type="journal article" date="2015" name="Fish Shellfish Immunol.">
        <title>Early steps in the European eel (Anguilla anguilla)-Vibrio vulnificus interaction in the gills: Role of the RtxA13 toxin.</title>
        <authorList>
            <person name="Callol A."/>
            <person name="Pajuelo D."/>
            <person name="Ebbesson L."/>
            <person name="Teles M."/>
            <person name="MacKenzie S."/>
            <person name="Amaro C."/>
        </authorList>
    </citation>
    <scope>NUCLEOTIDE SEQUENCE</scope>
</reference>
<accession>A0A0E9PWT3</accession>
<reference evidence="1" key="1">
    <citation type="submission" date="2014-11" db="EMBL/GenBank/DDBJ databases">
        <authorList>
            <person name="Amaro Gonzalez C."/>
        </authorList>
    </citation>
    <scope>NUCLEOTIDE SEQUENCE</scope>
</reference>
<sequence length="49" mass="5613">MSFFSCSVTSQLIKKFFLNLTPPSPISTTVWGRFSVHRVLFHTVEVLLL</sequence>
<protein>
    <submittedName>
        <fullName evidence="1">Uncharacterized protein</fullName>
    </submittedName>
</protein>
<dbReference type="EMBL" id="GBXM01099491">
    <property type="protein sequence ID" value="JAH09086.1"/>
    <property type="molecule type" value="Transcribed_RNA"/>
</dbReference>